<dbReference type="InterPro" id="IPR036188">
    <property type="entry name" value="FAD/NAD-bd_sf"/>
</dbReference>
<dbReference type="SUPFAM" id="SSF51905">
    <property type="entry name" value="FAD/NAD(P)-binding domain"/>
    <property type="match status" value="1"/>
</dbReference>
<accession>A0A1J5SG63</accession>
<reference evidence="2" key="1">
    <citation type="submission" date="2016-10" db="EMBL/GenBank/DDBJ databases">
        <title>Sequence of Gallionella enrichment culture.</title>
        <authorList>
            <person name="Poehlein A."/>
            <person name="Muehling M."/>
            <person name="Daniel R."/>
        </authorList>
    </citation>
    <scope>NUCLEOTIDE SEQUENCE</scope>
</reference>
<dbReference type="InterPro" id="IPR050464">
    <property type="entry name" value="Zeta_carotene_desat/Oxidored"/>
</dbReference>
<organism evidence="2">
    <name type="scientific">mine drainage metagenome</name>
    <dbReference type="NCBI Taxonomy" id="410659"/>
    <lineage>
        <taxon>unclassified sequences</taxon>
        <taxon>metagenomes</taxon>
        <taxon>ecological metagenomes</taxon>
    </lineage>
</organism>
<proteinExistence type="predicted"/>
<dbReference type="PANTHER" id="PTHR42923:SF47">
    <property type="entry name" value="BLR3003 PROTEIN"/>
    <property type="match status" value="1"/>
</dbReference>
<sequence>MSAKAQVAVIGAGYAGMAAAVELAAAGIPADVFEASRVLGGRARALELDGITIDNGQHLLVGAYRETLRLIDRVHPGGCNDLLLRLPLTLVTPGHLSLRAPPLPAPLHLAAALLFARGLTIADKRAALRLMRNLKRSRYRLGSDISVAELLAAHHQPTDLCRLLWQPLCVAALNTPVDTASARVFVNVLRDSLGGLRAASDLLLPRVDLGTLFPAAAERFLLDRGGRVLRSTAIKRIAQQANGYRLDGAGQQFGPYRQAIVAVAPQHLKALIAPLPGLDELRLQVGSLAYEPIVTCYLAYPAGARLAAPMLGHPDGLTQWLFDRGQLNGPAGLFAAVISAHGRHQELSNDELAAAIHAEISTLVPDLPSPLWSRVITEKRATFACTPDLVRPQTQTPLPGLLLAGDYVACDYPATLEAAVSSGVAAANSVIASAARQS</sequence>
<dbReference type="EC" id="1.3.5.5" evidence="2"/>
<dbReference type="PANTHER" id="PTHR42923">
    <property type="entry name" value="PROTOPORPHYRINOGEN OXIDASE"/>
    <property type="match status" value="1"/>
</dbReference>
<dbReference type="Pfam" id="PF01593">
    <property type="entry name" value="Amino_oxidase"/>
    <property type="match status" value="1"/>
</dbReference>
<keyword evidence="2" id="KW-0560">Oxidoreductase</keyword>
<name>A0A1J5SG63_9ZZZZ</name>
<dbReference type="InterPro" id="IPR017830">
    <property type="entry name" value="SQase_HpnE"/>
</dbReference>
<feature type="domain" description="Amine oxidase" evidence="1">
    <location>
        <begin position="15"/>
        <end position="431"/>
    </location>
</feature>
<dbReference type="Gene3D" id="3.50.50.60">
    <property type="entry name" value="FAD/NAD(P)-binding domain"/>
    <property type="match status" value="1"/>
</dbReference>
<dbReference type="GO" id="GO:0016491">
    <property type="term" value="F:oxidoreductase activity"/>
    <property type="evidence" value="ECO:0007669"/>
    <property type="project" value="UniProtKB-KW"/>
</dbReference>
<dbReference type="NCBIfam" id="TIGR03467">
    <property type="entry name" value="HpnE"/>
    <property type="match status" value="1"/>
</dbReference>
<dbReference type="EMBL" id="MLJW01000109">
    <property type="protein sequence ID" value="OIQ99165.1"/>
    <property type="molecule type" value="Genomic_DNA"/>
</dbReference>
<protein>
    <submittedName>
        <fullName evidence="2">15-cis-phytoene desaturase</fullName>
        <ecNumber evidence="2">1.3.5.5</ecNumber>
    </submittedName>
</protein>
<dbReference type="AlphaFoldDB" id="A0A1J5SG63"/>
<evidence type="ECO:0000313" key="2">
    <source>
        <dbReference type="EMBL" id="OIQ99165.1"/>
    </source>
</evidence>
<dbReference type="InterPro" id="IPR002937">
    <property type="entry name" value="Amino_oxidase"/>
</dbReference>
<comment type="caution">
    <text evidence="2">The sequence shown here is derived from an EMBL/GenBank/DDBJ whole genome shotgun (WGS) entry which is preliminary data.</text>
</comment>
<gene>
    <name evidence="2" type="primary">pds_6</name>
    <name evidence="2" type="ORF">GALL_187450</name>
</gene>
<evidence type="ECO:0000259" key="1">
    <source>
        <dbReference type="Pfam" id="PF01593"/>
    </source>
</evidence>